<dbReference type="GO" id="GO:0007064">
    <property type="term" value="P:mitotic sister chromatid cohesion"/>
    <property type="evidence" value="ECO:0007669"/>
    <property type="project" value="InterPro"/>
</dbReference>
<dbReference type="Pfam" id="PF09696">
    <property type="entry name" value="Ctf8"/>
    <property type="match status" value="1"/>
</dbReference>
<evidence type="ECO:0000256" key="4">
    <source>
        <dbReference type="ARBA" id="ARBA00023242"/>
    </source>
</evidence>
<protein>
    <submittedName>
        <fullName evidence="7">Uncharacterized protein</fullName>
    </submittedName>
</protein>
<dbReference type="EMBL" id="WUAV01000001">
    <property type="protein sequence ID" value="KAF1768593.1"/>
    <property type="molecule type" value="Genomic_DNA"/>
</dbReference>
<dbReference type="GO" id="GO:0003677">
    <property type="term" value="F:DNA binding"/>
    <property type="evidence" value="ECO:0007669"/>
    <property type="project" value="UniProtKB-KW"/>
</dbReference>
<evidence type="ECO:0000256" key="6">
    <source>
        <dbReference type="ARBA" id="ARBA00038447"/>
    </source>
</evidence>
<dbReference type="CTD" id="9813091"/>
<dbReference type="GO" id="GO:0031390">
    <property type="term" value="C:Ctf18 RFC-like complex"/>
    <property type="evidence" value="ECO:0007669"/>
    <property type="project" value="InterPro"/>
</dbReference>
<evidence type="ECO:0000256" key="5">
    <source>
        <dbReference type="ARBA" id="ARBA00023306"/>
    </source>
</evidence>
<evidence type="ECO:0000313" key="7">
    <source>
        <dbReference type="EMBL" id="KAF1768593.1"/>
    </source>
</evidence>
<reference evidence="7 8" key="1">
    <citation type="submission" date="2019-12" db="EMBL/GenBank/DDBJ databases">
        <title>Chromosome-level assembly of the Caenorhabditis remanei genome.</title>
        <authorList>
            <person name="Teterina A.A."/>
            <person name="Willis J.H."/>
            <person name="Phillips P.C."/>
        </authorList>
    </citation>
    <scope>NUCLEOTIDE SEQUENCE [LARGE SCALE GENOMIC DNA]</scope>
    <source>
        <strain evidence="7 8">PX506</strain>
        <tissue evidence="7">Whole organism</tissue>
    </source>
</reference>
<dbReference type="InterPro" id="IPR018607">
    <property type="entry name" value="Ctf8"/>
</dbReference>
<sequence>MQIKLISTPEGTPEWMAIEMHGMISPQDGGFDGKTLGTICWGDRGNVYMIVGNQTLEGKISKTDRPLLVIQKSEKIEGEDEKNATVRAVIRKKLVFKVRPRPLVLSTAA</sequence>
<dbReference type="KEGG" id="crq:GCK72_000405"/>
<dbReference type="RefSeq" id="XP_003095563.2">
    <property type="nucleotide sequence ID" value="XM_003095515.2"/>
</dbReference>
<dbReference type="Proteomes" id="UP000483820">
    <property type="component" value="Chromosome I"/>
</dbReference>
<dbReference type="GeneID" id="9813091"/>
<evidence type="ECO:0000256" key="1">
    <source>
        <dbReference type="ARBA" id="ARBA00004123"/>
    </source>
</evidence>
<dbReference type="GO" id="GO:0006260">
    <property type="term" value="P:DNA replication"/>
    <property type="evidence" value="ECO:0007669"/>
    <property type="project" value="UniProtKB-KW"/>
</dbReference>
<evidence type="ECO:0000313" key="8">
    <source>
        <dbReference type="Proteomes" id="UP000483820"/>
    </source>
</evidence>
<dbReference type="PANTHER" id="PTHR28605">
    <property type="entry name" value="CTF8, CHROMOSOME TRANSMISSION FIDELITY FACTOR 8 HOMOLOG (S. CEREVISIAE)"/>
    <property type="match status" value="1"/>
</dbReference>
<comment type="similarity">
    <text evidence="6">Belongs to the CTF8 family.</text>
</comment>
<keyword evidence="3" id="KW-0238">DNA-binding</keyword>
<keyword evidence="2" id="KW-0235">DNA replication</keyword>
<keyword evidence="5" id="KW-0131">Cell cycle</keyword>
<name>A0A6A5HQR3_CAERE</name>
<accession>A0A6A5HQR3</accession>
<evidence type="ECO:0000256" key="2">
    <source>
        <dbReference type="ARBA" id="ARBA00022705"/>
    </source>
</evidence>
<dbReference type="PANTHER" id="PTHR28605:SF1">
    <property type="entry name" value="CHROMOSOME TRANSMISSION FIDELITY FACTOR 8"/>
    <property type="match status" value="1"/>
</dbReference>
<comment type="subcellular location">
    <subcellularLocation>
        <location evidence="1">Nucleus</location>
    </subcellularLocation>
</comment>
<gene>
    <name evidence="7" type="ORF">GCK72_000405</name>
</gene>
<evidence type="ECO:0000256" key="3">
    <source>
        <dbReference type="ARBA" id="ARBA00023125"/>
    </source>
</evidence>
<proteinExistence type="inferred from homology"/>
<comment type="caution">
    <text evidence="7">The sequence shown here is derived from an EMBL/GenBank/DDBJ whole genome shotgun (WGS) entry which is preliminary data.</text>
</comment>
<dbReference type="AlphaFoldDB" id="A0A6A5HQR3"/>
<keyword evidence="4" id="KW-0539">Nucleus</keyword>
<organism evidence="7 8">
    <name type="scientific">Caenorhabditis remanei</name>
    <name type="common">Caenorhabditis vulgaris</name>
    <dbReference type="NCBI Taxonomy" id="31234"/>
    <lineage>
        <taxon>Eukaryota</taxon>
        <taxon>Metazoa</taxon>
        <taxon>Ecdysozoa</taxon>
        <taxon>Nematoda</taxon>
        <taxon>Chromadorea</taxon>
        <taxon>Rhabditida</taxon>
        <taxon>Rhabditina</taxon>
        <taxon>Rhabditomorpha</taxon>
        <taxon>Rhabditoidea</taxon>
        <taxon>Rhabditidae</taxon>
        <taxon>Peloderinae</taxon>
        <taxon>Caenorhabditis</taxon>
    </lineage>
</organism>